<keyword evidence="4" id="KW-1185">Reference proteome</keyword>
<feature type="compositionally biased region" description="Polar residues" evidence="2">
    <location>
        <begin position="829"/>
        <end position="862"/>
    </location>
</feature>
<dbReference type="EMBL" id="MU001682">
    <property type="protein sequence ID" value="KAF2456637.1"/>
    <property type="molecule type" value="Genomic_DNA"/>
</dbReference>
<feature type="compositionally biased region" description="Low complexity" evidence="2">
    <location>
        <begin position="491"/>
        <end position="501"/>
    </location>
</feature>
<proteinExistence type="predicted"/>
<organism evidence="3 4">
    <name type="scientific">Lineolata rhizophorae</name>
    <dbReference type="NCBI Taxonomy" id="578093"/>
    <lineage>
        <taxon>Eukaryota</taxon>
        <taxon>Fungi</taxon>
        <taxon>Dikarya</taxon>
        <taxon>Ascomycota</taxon>
        <taxon>Pezizomycotina</taxon>
        <taxon>Dothideomycetes</taxon>
        <taxon>Dothideomycetes incertae sedis</taxon>
        <taxon>Lineolatales</taxon>
        <taxon>Lineolataceae</taxon>
        <taxon>Lineolata</taxon>
    </lineage>
</organism>
<feature type="region of interest" description="Disordered" evidence="2">
    <location>
        <begin position="1194"/>
        <end position="1327"/>
    </location>
</feature>
<protein>
    <submittedName>
        <fullName evidence="3">Uncharacterized protein</fullName>
    </submittedName>
</protein>
<feature type="region of interest" description="Disordered" evidence="2">
    <location>
        <begin position="1004"/>
        <end position="1120"/>
    </location>
</feature>
<feature type="region of interest" description="Disordered" evidence="2">
    <location>
        <begin position="897"/>
        <end position="925"/>
    </location>
</feature>
<feature type="compositionally biased region" description="Basic and acidic residues" evidence="2">
    <location>
        <begin position="1751"/>
        <end position="1762"/>
    </location>
</feature>
<feature type="region of interest" description="Disordered" evidence="2">
    <location>
        <begin position="826"/>
        <end position="874"/>
    </location>
</feature>
<feature type="compositionally biased region" description="Polar residues" evidence="2">
    <location>
        <begin position="190"/>
        <end position="202"/>
    </location>
</feature>
<feature type="compositionally biased region" description="Polar residues" evidence="2">
    <location>
        <begin position="726"/>
        <end position="778"/>
    </location>
</feature>
<feature type="region of interest" description="Disordered" evidence="2">
    <location>
        <begin position="594"/>
        <end position="700"/>
    </location>
</feature>
<feature type="coiled-coil region" evidence="1">
    <location>
        <begin position="1709"/>
        <end position="1736"/>
    </location>
</feature>
<evidence type="ECO:0000313" key="3">
    <source>
        <dbReference type="EMBL" id="KAF2456637.1"/>
    </source>
</evidence>
<feature type="region of interest" description="Disordered" evidence="2">
    <location>
        <begin position="1155"/>
        <end position="1182"/>
    </location>
</feature>
<feature type="compositionally biased region" description="Low complexity" evidence="2">
    <location>
        <begin position="335"/>
        <end position="374"/>
    </location>
</feature>
<feature type="compositionally biased region" description="Basic and acidic residues" evidence="2">
    <location>
        <begin position="1219"/>
        <end position="1232"/>
    </location>
</feature>
<feature type="region of interest" description="Disordered" evidence="2">
    <location>
        <begin position="1"/>
        <end position="279"/>
    </location>
</feature>
<evidence type="ECO:0000256" key="1">
    <source>
        <dbReference type="SAM" id="Coils"/>
    </source>
</evidence>
<keyword evidence="1" id="KW-0175">Coiled coil</keyword>
<feature type="compositionally biased region" description="Polar residues" evidence="2">
    <location>
        <begin position="308"/>
        <end position="318"/>
    </location>
</feature>
<feature type="region of interest" description="Disordered" evidence="2">
    <location>
        <begin position="305"/>
        <end position="580"/>
    </location>
</feature>
<evidence type="ECO:0000256" key="2">
    <source>
        <dbReference type="SAM" id="MobiDB-lite"/>
    </source>
</evidence>
<feature type="compositionally biased region" description="Polar residues" evidence="2">
    <location>
        <begin position="1240"/>
        <end position="1263"/>
    </location>
</feature>
<feature type="region of interest" description="Disordered" evidence="2">
    <location>
        <begin position="717"/>
        <end position="791"/>
    </location>
</feature>
<sequence length="1782" mass="193057">MQQPYVAQAQGQGQPYGGPASYAGQQTAYPGAPTAFAPGAASPLQQSHQQPSVAAYNPSAYGPMPGSQSQYQKLQHQQYQEHQQHQPYQQHQLYQQQPYQEQQPQQQQAPPPVPPRIPTASPQASAQSVPQQIQPPDQPAPPGQQPQTSQAPVASSLPPEYQQQVRHNQQGWPQHPPYSNQAPSHHYDPNAQSHQNHVQQGGTVHYDNSAPPPSSQTPGGFYFPPSKPPAVPPKAPVNYGAQGSADAPGRVGASQSPAASVDAFSPNEQQPAYVPPSLSGQGIASYMPSNTNPLPGVYVPPPPDSVPAWSQAQHQPMQGSKFKYTRPIVYLNHSTQGQVHGHPTQQPGQGAPGQYQQQSQQSQQAQQPQQVQQPSHYDQPVQHPAPPQQSFTQSAQVQPEQFATHQSRLPQAHQPLQFPQQSDMAAQQAGHCDNWSQGYHRQSTYGAQQTQHPQEQEEWGTQPQNNVSSNLSQGQQQPSSMAHTNQEHSSDQQQSVQVPPSNLHSPRSETRHSYNALPGHMQGYSQPQSFEENPVSPIQHRPSVSPKQSSGASPVHRKQSPASRNGGNIPPSISAVQDLNPSSLARSNTLTSASALGFGGPSDWEHFGTSTEEVDDTDKYGSQNKNDGAPSSPQQLDSTELVSKSSPDSSKIRTESVAISEPSEWPTPPAQASLQMHGTVSQSGQGWNRNPRWDTFAPTPPLGCASVHNLTDSIVSEDGVSDKRSQTPQRIQDVTTQDVAQSSQRGNTSSSFVVDESTIAQRAQTSTEPPEHSLQSVRHWTPPPTSNTTIIDDGVVSTQIPAQQSQSRPISPSSISNVVFTVDDGVVPQRSNSPAAQKEQQLSRPTSTVSAQNAPTDASESHVSGGMQADNGGHVAPRVLRSTRPTSQVAIEGTQPVHGLPEIPTKTSKIQSPPGEARVQGASEPERTIRDNPALASVAGPVQSMAAQPQRTVQARDLIPDLDPWYISSLERYISMLRQESQAFTLEGKISVFSEFVKAESGMRGIEYPSRPPPPPPTTEHSIQTDPALSEPVKQDTSPGCLGKARSMKPLSQRQSLEISTATSTSTPTNEGQYSPGGRPIVIRGQSYSPGGRPMMPRTQSNTQNISGATQEHNQTSHVSSPVISRTSSWKQYNHQETASPSLPVLARSTEEIHALQDPNPTGPGYDRTNSSSGYKPYRNATGSTSIAPAKFSGLGAAADGQSPQPTVLTPTSSTDDDSATRELAPETEKTVYKPYVPPQQESSISDAGTTSLAQASPRSSISFPGGKSKRHRPHAEIFLGDEPNRTEESKANPVASIDGLAGPKLEDPLSPPPLQISKASNPPALAEDNKLSTHTAAFEHLHELSSILSEHITDAAQFPLSGHPLLAHLADILRAHPQNFDFMSSLAAAHDSKASLRRRQLQAERERRQSENEVRTDELYNNQEIGYGDISTLENEFREKERKLKVLEDRDEYELYVKDVFSPIYHRLQSEIGALMEGVVGAERAVIGAAVGLSGLRVKPQVQSSSSTTADLSPYPLVPALGALADLHAAVEERHARVAAAITERDRRYKRTEIGPLYEAGDIAQMRNVEKHFEVAERSTALKAAQDRDGRVRRLVNVVDEAVVRGVKAGEEATDEVLEILRKIQADVHKDGHGWASMNEDERAKKDAVLSQARLVLSGLAATNQELMCAFHKVETTLNDADYEIGVTKARLDGADAAVFDKLMAKKAAEDKKLAEDLSKRINIVEEEKVEFEELLGQLMDSSNSGGVKQESKYSGGRDQEDMNGLLKKALEEAKRRNGDA</sequence>
<feature type="compositionally biased region" description="Low complexity" evidence="2">
    <location>
        <begin position="68"/>
        <end position="108"/>
    </location>
</feature>
<feature type="compositionally biased region" description="Polar residues" evidence="2">
    <location>
        <begin position="1050"/>
        <end position="1073"/>
    </location>
</feature>
<feature type="compositionally biased region" description="Polar residues" evidence="2">
    <location>
        <begin position="1098"/>
        <end position="1120"/>
    </location>
</feature>
<dbReference type="OrthoDB" id="1883964at2759"/>
<reference evidence="3" key="1">
    <citation type="journal article" date="2020" name="Stud. Mycol.">
        <title>101 Dothideomycetes genomes: a test case for predicting lifestyles and emergence of pathogens.</title>
        <authorList>
            <person name="Haridas S."/>
            <person name="Albert R."/>
            <person name="Binder M."/>
            <person name="Bloem J."/>
            <person name="Labutti K."/>
            <person name="Salamov A."/>
            <person name="Andreopoulos B."/>
            <person name="Baker S."/>
            <person name="Barry K."/>
            <person name="Bills G."/>
            <person name="Bluhm B."/>
            <person name="Cannon C."/>
            <person name="Castanera R."/>
            <person name="Culley D."/>
            <person name="Daum C."/>
            <person name="Ezra D."/>
            <person name="Gonzalez J."/>
            <person name="Henrissat B."/>
            <person name="Kuo A."/>
            <person name="Liang C."/>
            <person name="Lipzen A."/>
            <person name="Lutzoni F."/>
            <person name="Magnuson J."/>
            <person name="Mondo S."/>
            <person name="Nolan M."/>
            <person name="Ohm R."/>
            <person name="Pangilinan J."/>
            <person name="Park H.-J."/>
            <person name="Ramirez L."/>
            <person name="Alfaro M."/>
            <person name="Sun H."/>
            <person name="Tritt A."/>
            <person name="Yoshinaga Y."/>
            <person name="Zwiers L.-H."/>
            <person name="Turgeon B."/>
            <person name="Goodwin S."/>
            <person name="Spatafora J."/>
            <person name="Crous P."/>
            <person name="Grigoriev I."/>
        </authorList>
    </citation>
    <scope>NUCLEOTIDE SEQUENCE</scope>
    <source>
        <strain evidence="3">ATCC 16933</strain>
    </source>
</reference>
<accession>A0A6A6NYQ1</accession>
<feature type="compositionally biased region" description="Pro residues" evidence="2">
    <location>
        <begin position="225"/>
        <end position="235"/>
    </location>
</feature>
<gene>
    <name evidence="3" type="ORF">BDY21DRAFT_345683</name>
</gene>
<feature type="coiled-coil region" evidence="1">
    <location>
        <begin position="1394"/>
        <end position="1451"/>
    </location>
</feature>
<evidence type="ECO:0000313" key="4">
    <source>
        <dbReference type="Proteomes" id="UP000799766"/>
    </source>
</evidence>
<feature type="compositionally biased region" description="Basic and acidic residues" evidence="2">
    <location>
        <begin position="1770"/>
        <end position="1782"/>
    </location>
</feature>
<feature type="compositionally biased region" description="Polar residues" evidence="2">
    <location>
        <begin position="161"/>
        <end position="183"/>
    </location>
</feature>
<feature type="compositionally biased region" description="Polar residues" evidence="2">
    <location>
        <begin position="434"/>
        <end position="484"/>
    </location>
</feature>
<feature type="compositionally biased region" description="Low complexity" evidence="2">
    <location>
        <begin position="1"/>
        <end position="43"/>
    </location>
</feature>
<name>A0A6A6NYQ1_9PEZI</name>
<feature type="compositionally biased region" description="Low complexity" evidence="2">
    <location>
        <begin position="118"/>
        <end position="135"/>
    </location>
</feature>
<feature type="compositionally biased region" description="Polar residues" evidence="2">
    <location>
        <begin position="620"/>
        <end position="649"/>
    </location>
</feature>
<dbReference type="Proteomes" id="UP000799766">
    <property type="component" value="Unassembled WGS sequence"/>
</dbReference>
<feature type="region of interest" description="Disordered" evidence="2">
    <location>
        <begin position="1742"/>
        <end position="1782"/>
    </location>
</feature>
<feature type="compositionally biased region" description="Polar residues" evidence="2">
    <location>
        <begin position="670"/>
        <end position="688"/>
    </location>
</feature>
<feature type="compositionally biased region" description="Polar residues" evidence="2">
    <location>
        <begin position="388"/>
        <end position="409"/>
    </location>
</feature>